<evidence type="ECO:0000256" key="1">
    <source>
        <dbReference type="ARBA" id="ARBA00010928"/>
    </source>
</evidence>
<accession>A0AAU7W0F5</accession>
<reference evidence="4" key="1">
    <citation type="submission" date="2024-06" db="EMBL/GenBank/DDBJ databases">
        <title>Draft genome sequence of Microbacterium sp. strain A8/3-1, isolated from Oxytropis tragacanthoides Fisch. ex DC. Root nodules in the Altai region of Russia.</title>
        <authorList>
            <person name="Sazanova A."/>
            <person name="Guro P."/>
            <person name="Kuznetsova I."/>
            <person name="Belimov A."/>
            <person name="Safronova V."/>
        </authorList>
    </citation>
    <scope>NUCLEOTIDE SEQUENCE</scope>
    <source>
        <strain evidence="4">A8/3-1</strain>
    </source>
</reference>
<dbReference type="Gene3D" id="3.40.50.720">
    <property type="entry name" value="NAD(P)-binding Rossmann-like Domain"/>
    <property type="match status" value="1"/>
</dbReference>
<proteinExistence type="inferred from homology"/>
<dbReference type="Pfam" id="PF01408">
    <property type="entry name" value="GFO_IDH_MocA"/>
    <property type="match status" value="1"/>
</dbReference>
<dbReference type="InterPro" id="IPR036291">
    <property type="entry name" value="NAD(P)-bd_dom_sf"/>
</dbReference>
<evidence type="ECO:0000313" key="4">
    <source>
        <dbReference type="EMBL" id="XBX79934.1"/>
    </source>
</evidence>
<feature type="domain" description="Gfo/Idh/MocA-like oxidoreductase N-terminal" evidence="3">
    <location>
        <begin position="30"/>
        <end position="150"/>
    </location>
</feature>
<dbReference type="RefSeq" id="WP_350352842.1">
    <property type="nucleotide sequence ID" value="NZ_CP158357.1"/>
</dbReference>
<dbReference type="GO" id="GO:0000166">
    <property type="term" value="F:nucleotide binding"/>
    <property type="evidence" value="ECO:0007669"/>
    <property type="project" value="InterPro"/>
</dbReference>
<evidence type="ECO:0000259" key="3">
    <source>
        <dbReference type="Pfam" id="PF01408"/>
    </source>
</evidence>
<evidence type="ECO:0000256" key="2">
    <source>
        <dbReference type="ARBA" id="ARBA00023002"/>
    </source>
</evidence>
<dbReference type="GO" id="GO:0016491">
    <property type="term" value="F:oxidoreductase activity"/>
    <property type="evidence" value="ECO:0007669"/>
    <property type="project" value="UniProtKB-KW"/>
</dbReference>
<organism evidence="4">
    <name type="scientific">Microbacterium sp. A8/3-1</name>
    <dbReference type="NCBI Taxonomy" id="3160749"/>
    <lineage>
        <taxon>Bacteria</taxon>
        <taxon>Bacillati</taxon>
        <taxon>Actinomycetota</taxon>
        <taxon>Actinomycetes</taxon>
        <taxon>Micrococcales</taxon>
        <taxon>Microbacteriaceae</taxon>
        <taxon>Microbacterium</taxon>
    </lineage>
</organism>
<comment type="similarity">
    <text evidence="1">Belongs to the Gfo/Idh/MocA family.</text>
</comment>
<gene>
    <name evidence="4" type="ORF">ABS642_07585</name>
</gene>
<keyword evidence="2" id="KW-0560">Oxidoreductase</keyword>
<name>A0AAU7W0F5_9MICO</name>
<dbReference type="Gene3D" id="3.30.360.10">
    <property type="entry name" value="Dihydrodipicolinate Reductase, domain 2"/>
    <property type="match status" value="1"/>
</dbReference>
<dbReference type="AlphaFoldDB" id="A0AAU7W0F5"/>
<dbReference type="SUPFAM" id="SSF51735">
    <property type="entry name" value="NAD(P)-binding Rossmann-fold domains"/>
    <property type="match status" value="1"/>
</dbReference>
<dbReference type="PANTHER" id="PTHR43708:SF5">
    <property type="entry name" value="CONSERVED EXPRESSED OXIDOREDUCTASE (EUROFUNG)-RELATED"/>
    <property type="match status" value="1"/>
</dbReference>
<dbReference type="PANTHER" id="PTHR43708">
    <property type="entry name" value="CONSERVED EXPRESSED OXIDOREDUCTASE (EUROFUNG)"/>
    <property type="match status" value="1"/>
</dbReference>
<dbReference type="InterPro" id="IPR051317">
    <property type="entry name" value="Gfo/Idh/MocA_oxidoreduct"/>
</dbReference>
<protein>
    <submittedName>
        <fullName evidence="4">Gfo/Idh/MocA family oxidoreductase</fullName>
    </submittedName>
</protein>
<sequence>MSSASTGSILLSGSSNLRWCSLRPERRGPIRVGIIGLGRITQIHHGPNILRSPRFVLDAVCDLDSNVAQHLGAAWGIPAEGVATDARDLLDRDLDAVVITNHHHAPVVVAALERGLHVFVEKPLLWSLEEARAVSAAAAAAPGRVLFVGYTRRHDSAFQVLTESIDRGAVRMVRASQFAGGRHRLSPSLSLVKPSTKAPEGITLRESATVTLPDADNCEIELFCSLLQLGIHGLNALRAMFGPPTAVVARRIGKVGCHALLDFDGVPVSWEYLPDFDSVRSWDERLEVVESSRLLSLTFTSPFSPECGSELRVETASTNRDTVVKTVWSVSPFVREIEAFADCIVEGSAAPTGIEDAIADLKLVRDLVTATR</sequence>
<dbReference type="InterPro" id="IPR000683">
    <property type="entry name" value="Gfo/Idh/MocA-like_OxRdtase_N"/>
</dbReference>
<dbReference type="EMBL" id="CP158357">
    <property type="protein sequence ID" value="XBX79934.1"/>
    <property type="molecule type" value="Genomic_DNA"/>
</dbReference>